<dbReference type="GO" id="GO:1990904">
    <property type="term" value="C:ribonucleoprotein complex"/>
    <property type="evidence" value="ECO:0007669"/>
    <property type="project" value="UniProtKB-KW"/>
</dbReference>
<dbReference type="Pfam" id="PF08561">
    <property type="entry name" value="Ribosomal_L37"/>
    <property type="match status" value="1"/>
</dbReference>
<evidence type="ECO:0000256" key="1">
    <source>
        <dbReference type="ARBA" id="ARBA00004173"/>
    </source>
</evidence>
<dbReference type="InterPro" id="IPR013870">
    <property type="entry name" value="Ribosomal_mL54"/>
</dbReference>
<keyword evidence="2" id="KW-0809">Transit peptide</keyword>
<comment type="subcellular location">
    <subcellularLocation>
        <location evidence="1">Mitochondrion</location>
    </subcellularLocation>
</comment>
<protein>
    <recommendedName>
        <fullName evidence="7">Large ribosomal subunit protein mL54</fullName>
    </recommendedName>
</protein>
<comment type="similarity">
    <text evidence="6">Belongs to the mitochondrion-specific ribosomal protein mL54 family.</text>
</comment>
<accession>A0A3Q7FZW0</accession>
<organism evidence="8">
    <name type="scientific">Solanum lycopersicum</name>
    <name type="common">Tomato</name>
    <name type="synonym">Lycopersicon esculentum</name>
    <dbReference type="NCBI Taxonomy" id="4081"/>
    <lineage>
        <taxon>Eukaryota</taxon>
        <taxon>Viridiplantae</taxon>
        <taxon>Streptophyta</taxon>
        <taxon>Embryophyta</taxon>
        <taxon>Tracheophyta</taxon>
        <taxon>Spermatophyta</taxon>
        <taxon>Magnoliopsida</taxon>
        <taxon>eudicotyledons</taxon>
        <taxon>Gunneridae</taxon>
        <taxon>Pentapetalae</taxon>
        <taxon>asterids</taxon>
        <taxon>lamiids</taxon>
        <taxon>Solanales</taxon>
        <taxon>Solanaceae</taxon>
        <taxon>Solanoideae</taxon>
        <taxon>Solaneae</taxon>
        <taxon>Solanum</taxon>
        <taxon>Solanum subgen. Lycopersicon</taxon>
    </lineage>
</organism>
<dbReference type="GO" id="GO:0005840">
    <property type="term" value="C:ribosome"/>
    <property type="evidence" value="ECO:0007669"/>
    <property type="project" value="UniProtKB-KW"/>
</dbReference>
<keyword evidence="3" id="KW-0689">Ribosomal protein</keyword>
<reference evidence="8" key="1">
    <citation type="journal article" date="2012" name="Nature">
        <title>The tomato genome sequence provides insights into fleshy fruit evolution.</title>
        <authorList>
            <consortium name="Tomato Genome Consortium"/>
        </authorList>
    </citation>
    <scope>NUCLEOTIDE SEQUENCE [LARGE SCALE GENOMIC DNA]</scope>
    <source>
        <strain evidence="8">cv. Heinz 1706</strain>
    </source>
</reference>
<dbReference type="PANTHER" id="PTHR28595:SF1">
    <property type="entry name" value="LARGE RIBOSOMAL SUBUNIT PROTEIN ML54"/>
    <property type="match status" value="1"/>
</dbReference>
<name>A0A3Q7FZW0_SOLLC</name>
<dbReference type="STRING" id="4081.A0A3Q7FZW0"/>
<evidence type="ECO:0000256" key="5">
    <source>
        <dbReference type="ARBA" id="ARBA00023274"/>
    </source>
</evidence>
<reference evidence="8" key="2">
    <citation type="submission" date="2019-01" db="UniProtKB">
        <authorList>
            <consortium name="EnsemblPlants"/>
        </authorList>
    </citation>
    <scope>IDENTIFICATION</scope>
    <source>
        <strain evidence="8">cv. Heinz 1706</strain>
    </source>
</reference>
<dbReference type="Gramene" id="Solyc04g012155.1.1">
    <property type="protein sequence ID" value="Solyc04g012155.1.1"/>
    <property type="gene ID" value="Solyc04g012155.1"/>
</dbReference>
<proteinExistence type="inferred from homology"/>
<keyword evidence="5" id="KW-0687">Ribonucleoprotein</keyword>
<evidence type="ECO:0000256" key="2">
    <source>
        <dbReference type="ARBA" id="ARBA00022946"/>
    </source>
</evidence>
<sequence length="68" mass="7524">MNNSQRVDSNGRLSKEVKATAVVGANIPKDGANPNILQDSEYSEWLGHMLDKCPALSKLRRKDIESLL</sequence>
<evidence type="ECO:0000256" key="3">
    <source>
        <dbReference type="ARBA" id="ARBA00022980"/>
    </source>
</evidence>
<dbReference type="Proteomes" id="UP000004994">
    <property type="component" value="Chromosome 4"/>
</dbReference>
<keyword evidence="9" id="KW-1185">Reference proteome</keyword>
<evidence type="ECO:0000313" key="8">
    <source>
        <dbReference type="EnsemblPlants" id="Solyc04g012155.1.1"/>
    </source>
</evidence>
<dbReference type="AlphaFoldDB" id="A0A3Q7FZW0"/>
<dbReference type="EnsemblPlants" id="Solyc04g012155.1.1">
    <property type="protein sequence ID" value="Solyc04g012155.1.1"/>
    <property type="gene ID" value="Solyc04g012155.1"/>
</dbReference>
<evidence type="ECO:0000256" key="6">
    <source>
        <dbReference type="ARBA" id="ARBA00033752"/>
    </source>
</evidence>
<evidence type="ECO:0000256" key="7">
    <source>
        <dbReference type="ARBA" id="ARBA00035179"/>
    </source>
</evidence>
<keyword evidence="4" id="KW-0496">Mitochondrion</keyword>
<evidence type="ECO:0000313" key="9">
    <source>
        <dbReference type="Proteomes" id="UP000004994"/>
    </source>
</evidence>
<dbReference type="InParanoid" id="A0A3Q7FZW0"/>
<dbReference type="GO" id="GO:0005739">
    <property type="term" value="C:mitochondrion"/>
    <property type="evidence" value="ECO:0007669"/>
    <property type="project" value="UniProtKB-SubCell"/>
</dbReference>
<evidence type="ECO:0000256" key="4">
    <source>
        <dbReference type="ARBA" id="ARBA00023128"/>
    </source>
</evidence>
<dbReference type="PANTHER" id="PTHR28595">
    <property type="entry name" value="39S RIBOSOMAL PROTEIN L54, MITOCHONDRIAL"/>
    <property type="match status" value="1"/>
</dbReference>